<keyword evidence="1" id="KW-0175">Coiled coil</keyword>
<feature type="coiled-coil region" evidence="1">
    <location>
        <begin position="63"/>
        <end position="90"/>
    </location>
</feature>
<gene>
    <name evidence="2" type="ORF">IW261DRAFT_1575733</name>
</gene>
<evidence type="ECO:0000313" key="2">
    <source>
        <dbReference type="EMBL" id="KAK0463381.1"/>
    </source>
</evidence>
<proteinExistence type="predicted"/>
<protein>
    <submittedName>
        <fullName evidence="2">Uncharacterized protein</fullName>
    </submittedName>
</protein>
<dbReference type="Proteomes" id="UP001175227">
    <property type="component" value="Unassembled WGS sequence"/>
</dbReference>
<keyword evidence="3" id="KW-1185">Reference proteome</keyword>
<organism evidence="2 3">
    <name type="scientific">Armillaria novae-zelandiae</name>
    <dbReference type="NCBI Taxonomy" id="153914"/>
    <lineage>
        <taxon>Eukaryota</taxon>
        <taxon>Fungi</taxon>
        <taxon>Dikarya</taxon>
        <taxon>Basidiomycota</taxon>
        <taxon>Agaricomycotina</taxon>
        <taxon>Agaricomycetes</taxon>
        <taxon>Agaricomycetidae</taxon>
        <taxon>Agaricales</taxon>
        <taxon>Marasmiineae</taxon>
        <taxon>Physalacriaceae</taxon>
        <taxon>Armillaria</taxon>
    </lineage>
</organism>
<reference evidence="2" key="1">
    <citation type="submission" date="2023-06" db="EMBL/GenBank/DDBJ databases">
        <authorList>
            <consortium name="Lawrence Berkeley National Laboratory"/>
            <person name="Ahrendt S."/>
            <person name="Sahu N."/>
            <person name="Indic B."/>
            <person name="Wong-Bajracharya J."/>
            <person name="Merenyi Z."/>
            <person name="Ke H.-M."/>
            <person name="Monk M."/>
            <person name="Kocsube S."/>
            <person name="Drula E."/>
            <person name="Lipzen A."/>
            <person name="Balint B."/>
            <person name="Henrissat B."/>
            <person name="Andreopoulos B."/>
            <person name="Martin F.M."/>
            <person name="Harder C.B."/>
            <person name="Rigling D."/>
            <person name="Ford K.L."/>
            <person name="Foster G.D."/>
            <person name="Pangilinan J."/>
            <person name="Papanicolaou A."/>
            <person name="Barry K."/>
            <person name="LaButti K."/>
            <person name="Viragh M."/>
            <person name="Koriabine M."/>
            <person name="Yan M."/>
            <person name="Riley R."/>
            <person name="Champramary S."/>
            <person name="Plett K.L."/>
            <person name="Tsai I.J."/>
            <person name="Slot J."/>
            <person name="Sipos G."/>
            <person name="Plett J."/>
            <person name="Nagy L.G."/>
            <person name="Grigoriev I.V."/>
        </authorList>
    </citation>
    <scope>NUCLEOTIDE SEQUENCE</scope>
    <source>
        <strain evidence="2">ICMP 16352</strain>
    </source>
</reference>
<dbReference type="AlphaFoldDB" id="A0AA39NCZ5"/>
<comment type="caution">
    <text evidence="2">The sequence shown here is derived from an EMBL/GenBank/DDBJ whole genome shotgun (WGS) entry which is preliminary data.</text>
</comment>
<feature type="coiled-coil region" evidence="1">
    <location>
        <begin position="143"/>
        <end position="185"/>
    </location>
</feature>
<accession>A0AA39NCZ5</accession>
<name>A0AA39NCZ5_9AGAR</name>
<dbReference type="EMBL" id="JAUEPR010000110">
    <property type="protein sequence ID" value="KAK0463381.1"/>
    <property type="molecule type" value="Genomic_DNA"/>
</dbReference>
<dbReference type="PROSITE" id="PS51257">
    <property type="entry name" value="PROKAR_LIPOPROTEIN"/>
    <property type="match status" value="1"/>
</dbReference>
<evidence type="ECO:0000313" key="3">
    <source>
        <dbReference type="Proteomes" id="UP001175227"/>
    </source>
</evidence>
<sequence length="218" mass="24390">MYVTKAHHTHSHCSPAASPLSFILVHSILTTTSCFHVFSVSCAIPELSPAAKARVVYFEDDTYLQLRAKISDLEEEIKKLRDKARLSSLAFSNTCADSDSFVNRQEIDLCSSLSSTKECTIRQNKFYDQLSQGILKTLEKTALENLQKNIRGLQSALASNLEASLTAAETRASDAEWKLEESRKELGTLKCQRSEVIDFTSLHDYLEDRFNKMTVSAG</sequence>
<evidence type="ECO:0000256" key="1">
    <source>
        <dbReference type="SAM" id="Coils"/>
    </source>
</evidence>